<gene>
    <name evidence="7" type="ORF">AB3X52_01585</name>
</gene>
<feature type="transmembrane region" description="Helical" evidence="5">
    <location>
        <begin position="252"/>
        <end position="274"/>
    </location>
</feature>
<dbReference type="Pfam" id="PF14378">
    <property type="entry name" value="PAP2_3"/>
    <property type="match status" value="1"/>
</dbReference>
<accession>A0ABV3STM8</accession>
<feature type="transmembrane region" description="Helical" evidence="5">
    <location>
        <begin position="281"/>
        <end position="300"/>
    </location>
</feature>
<dbReference type="Proteomes" id="UP001556631">
    <property type="component" value="Unassembled WGS sequence"/>
</dbReference>
<keyword evidence="8" id="KW-1185">Reference proteome</keyword>
<feature type="transmembrane region" description="Helical" evidence="5">
    <location>
        <begin position="7"/>
        <end position="26"/>
    </location>
</feature>
<dbReference type="RefSeq" id="WP_367990943.1">
    <property type="nucleotide sequence ID" value="NZ_JBFPJR010000002.1"/>
</dbReference>
<reference evidence="7 8" key="1">
    <citation type="submission" date="2024-07" db="EMBL/GenBank/DDBJ databases">
        <authorList>
            <person name="Lee S."/>
            <person name="Kang M."/>
        </authorList>
    </citation>
    <scope>NUCLEOTIDE SEQUENCE [LARGE SCALE GENOMIC DNA]</scope>
    <source>
        <strain evidence="7 8">DS6</strain>
    </source>
</reference>
<dbReference type="PANTHER" id="PTHR31310:SF7">
    <property type="entry name" value="PA-PHOSPHATASE RELATED-FAMILY PROTEIN DDB_G0268928"/>
    <property type="match status" value="1"/>
</dbReference>
<evidence type="ECO:0000313" key="8">
    <source>
        <dbReference type="Proteomes" id="UP001556631"/>
    </source>
</evidence>
<proteinExistence type="predicted"/>
<evidence type="ECO:0000259" key="6">
    <source>
        <dbReference type="Pfam" id="PF14378"/>
    </source>
</evidence>
<organism evidence="7 8">
    <name type="scientific">Nocardioides eburneus</name>
    <dbReference type="NCBI Taxonomy" id="3231482"/>
    <lineage>
        <taxon>Bacteria</taxon>
        <taxon>Bacillati</taxon>
        <taxon>Actinomycetota</taxon>
        <taxon>Actinomycetes</taxon>
        <taxon>Propionibacteriales</taxon>
        <taxon>Nocardioidaceae</taxon>
        <taxon>Nocardioides</taxon>
    </lineage>
</organism>
<dbReference type="EMBL" id="JBFPJR010000002">
    <property type="protein sequence ID" value="MEX0426293.1"/>
    <property type="molecule type" value="Genomic_DNA"/>
</dbReference>
<comment type="subcellular location">
    <subcellularLocation>
        <location evidence="1">Membrane</location>
        <topology evidence="1">Multi-pass membrane protein</topology>
    </subcellularLocation>
</comment>
<keyword evidence="3 5" id="KW-1133">Transmembrane helix</keyword>
<keyword evidence="2 5" id="KW-0812">Transmembrane</keyword>
<protein>
    <submittedName>
        <fullName evidence="7">Phosphatase PAP2 family protein</fullName>
    </submittedName>
</protein>
<evidence type="ECO:0000256" key="2">
    <source>
        <dbReference type="ARBA" id="ARBA00022692"/>
    </source>
</evidence>
<feature type="transmembrane region" description="Helical" evidence="5">
    <location>
        <begin position="90"/>
        <end position="107"/>
    </location>
</feature>
<dbReference type="InterPro" id="IPR026841">
    <property type="entry name" value="Aur1/Ipt1"/>
</dbReference>
<feature type="domain" description="Inositolphosphotransferase Aur1/Ipt1" evidence="6">
    <location>
        <begin position="129"/>
        <end position="318"/>
    </location>
</feature>
<evidence type="ECO:0000256" key="4">
    <source>
        <dbReference type="ARBA" id="ARBA00023136"/>
    </source>
</evidence>
<evidence type="ECO:0000256" key="3">
    <source>
        <dbReference type="ARBA" id="ARBA00022989"/>
    </source>
</evidence>
<feature type="transmembrane region" description="Helical" evidence="5">
    <location>
        <begin position="151"/>
        <end position="176"/>
    </location>
</feature>
<evidence type="ECO:0000256" key="1">
    <source>
        <dbReference type="ARBA" id="ARBA00004141"/>
    </source>
</evidence>
<evidence type="ECO:0000313" key="7">
    <source>
        <dbReference type="EMBL" id="MEX0426293.1"/>
    </source>
</evidence>
<sequence>MYRRAQILVIGTAVLVGGMAIILSLVSGHHLIDPDGSFLGPSWLRLPLLLGLAILVDLVPRTLWLSKGNPRLMPALFMGRVRSHWSKERLTLVALGVICFYIVYVGYRNLKSFLPFLIHTKYDHELDLIDSAVLFGHHPVMLLEHIFGTGVGAYFLSYVYMWFLPLVPIAVTIWIVWSRNLAYGYWFVGAQCIAWTLGTISYYCLPTLGPGLAYSYRYADQPDTPARQLMDALVNGRQKVLWGHVFDSVQSVGGFASLHVGITMLTALMVQYTVKSRFARIFFWVNCGFTAVATLYFGWHNIADDVGGMMIALVSFYVAGLAAGQRFERKGVRDLTAESQQIQAREAEAVREHA</sequence>
<dbReference type="InterPro" id="IPR052185">
    <property type="entry name" value="IPC_Synthase-Related"/>
</dbReference>
<feature type="transmembrane region" description="Helical" evidence="5">
    <location>
        <begin position="306"/>
        <end position="324"/>
    </location>
</feature>
<dbReference type="PANTHER" id="PTHR31310">
    <property type="match status" value="1"/>
</dbReference>
<feature type="transmembrane region" description="Helical" evidence="5">
    <location>
        <begin position="183"/>
        <end position="203"/>
    </location>
</feature>
<keyword evidence="4 5" id="KW-0472">Membrane</keyword>
<comment type="caution">
    <text evidence="7">The sequence shown here is derived from an EMBL/GenBank/DDBJ whole genome shotgun (WGS) entry which is preliminary data.</text>
</comment>
<evidence type="ECO:0000256" key="5">
    <source>
        <dbReference type="SAM" id="Phobius"/>
    </source>
</evidence>
<dbReference type="CDD" id="cd03386">
    <property type="entry name" value="PAP2_Aur1_like"/>
    <property type="match status" value="1"/>
</dbReference>
<name>A0ABV3STM8_9ACTN</name>
<feature type="transmembrane region" description="Helical" evidence="5">
    <location>
        <begin position="46"/>
        <end position="64"/>
    </location>
</feature>